<dbReference type="Proteomes" id="UP000800094">
    <property type="component" value="Unassembled WGS sequence"/>
</dbReference>
<sequence>MAPEAFDAVVVGGSIAGLMHGIVLKNLGRNVRVLESRQPRQLKAQAAGLSLGPEAQKLVQMYLPEGDPYACETRITQILSSEGIVLNEIPPAISVITSSWSVVFDRLRARFEEPEEGKGKTSFETGQRVTSVEDKGDFILVRIQGEYGGDEKTIQSKLVIAADGARSTIRSQVMADVKPEYSGYLAWRGCVPEAKTPEAMKGALDGKMIMAMLKGGCIISYLTPGLDGSTAPGERLLDWCWYEYCDGESPAFGEIMTDAAGHRHNQTVPRGGLSEKVWERQLAHAGEVLPAHWMEIVREADLPLVTAIRGFEGSKASFWGGKLLLAGEAFTQMRPHLGLGCNLPALQALTLLEVWKGEKALGDWENEVVEYAKEFALRSKAAGHFGMTGKWPEGYVPPYLRKAASKA</sequence>
<dbReference type="EMBL" id="ML987213">
    <property type="protein sequence ID" value="KAF2241262.1"/>
    <property type="molecule type" value="Genomic_DNA"/>
</dbReference>
<dbReference type="InterPro" id="IPR053212">
    <property type="entry name" value="DHP_3-monooxygenase"/>
</dbReference>
<dbReference type="InterPro" id="IPR036188">
    <property type="entry name" value="FAD/NAD-bd_sf"/>
</dbReference>
<evidence type="ECO:0000259" key="1">
    <source>
        <dbReference type="Pfam" id="PF22607"/>
    </source>
</evidence>
<dbReference type="SUPFAM" id="SSF51905">
    <property type="entry name" value="FAD/NAD(P)-binding domain"/>
    <property type="match status" value="1"/>
</dbReference>
<name>A0A6A6HTZ8_9PLEO</name>
<dbReference type="AlphaFoldDB" id="A0A6A6HTZ8"/>
<dbReference type="SUPFAM" id="SSF54373">
    <property type="entry name" value="FAD-linked reductases, C-terminal domain"/>
    <property type="match status" value="1"/>
</dbReference>
<dbReference type="PRINTS" id="PR00420">
    <property type="entry name" value="RNGMNOXGNASE"/>
</dbReference>
<dbReference type="GeneID" id="54589367"/>
<dbReference type="PANTHER" id="PTHR47469:SF2">
    <property type="entry name" value="OS06G0597600 PROTEIN"/>
    <property type="match status" value="1"/>
</dbReference>
<feature type="domain" description="2,6-dihydroxypyridine 3-monooxygenase substrate binding" evidence="1">
    <location>
        <begin position="181"/>
        <end position="308"/>
    </location>
</feature>
<dbReference type="Gene3D" id="3.30.9.60">
    <property type="match status" value="1"/>
</dbReference>
<accession>A0A6A6HTZ8</accession>
<evidence type="ECO:0000313" key="2">
    <source>
        <dbReference type="EMBL" id="KAF2241262.1"/>
    </source>
</evidence>
<organism evidence="2 3">
    <name type="scientific">Trematosphaeria pertusa</name>
    <dbReference type="NCBI Taxonomy" id="390896"/>
    <lineage>
        <taxon>Eukaryota</taxon>
        <taxon>Fungi</taxon>
        <taxon>Dikarya</taxon>
        <taxon>Ascomycota</taxon>
        <taxon>Pezizomycotina</taxon>
        <taxon>Dothideomycetes</taxon>
        <taxon>Pleosporomycetidae</taxon>
        <taxon>Pleosporales</taxon>
        <taxon>Massarineae</taxon>
        <taxon>Trematosphaeriaceae</taxon>
        <taxon>Trematosphaeria</taxon>
    </lineage>
</organism>
<reference evidence="2" key="1">
    <citation type="journal article" date="2020" name="Stud. Mycol.">
        <title>101 Dothideomycetes genomes: a test case for predicting lifestyles and emergence of pathogens.</title>
        <authorList>
            <person name="Haridas S."/>
            <person name="Albert R."/>
            <person name="Binder M."/>
            <person name="Bloem J."/>
            <person name="Labutti K."/>
            <person name="Salamov A."/>
            <person name="Andreopoulos B."/>
            <person name="Baker S."/>
            <person name="Barry K."/>
            <person name="Bills G."/>
            <person name="Bluhm B."/>
            <person name="Cannon C."/>
            <person name="Castanera R."/>
            <person name="Culley D."/>
            <person name="Daum C."/>
            <person name="Ezra D."/>
            <person name="Gonzalez J."/>
            <person name="Henrissat B."/>
            <person name="Kuo A."/>
            <person name="Liang C."/>
            <person name="Lipzen A."/>
            <person name="Lutzoni F."/>
            <person name="Magnuson J."/>
            <person name="Mondo S."/>
            <person name="Nolan M."/>
            <person name="Ohm R."/>
            <person name="Pangilinan J."/>
            <person name="Park H.-J."/>
            <person name="Ramirez L."/>
            <person name="Alfaro M."/>
            <person name="Sun H."/>
            <person name="Tritt A."/>
            <person name="Yoshinaga Y."/>
            <person name="Zwiers L.-H."/>
            <person name="Turgeon B."/>
            <person name="Goodwin S."/>
            <person name="Spatafora J."/>
            <person name="Crous P."/>
            <person name="Grigoriev I."/>
        </authorList>
    </citation>
    <scope>NUCLEOTIDE SEQUENCE</scope>
    <source>
        <strain evidence="2">CBS 122368</strain>
    </source>
</reference>
<keyword evidence="3" id="KW-1185">Reference proteome</keyword>
<dbReference type="RefSeq" id="XP_033676266.1">
    <property type="nucleotide sequence ID" value="XM_033836037.1"/>
</dbReference>
<dbReference type="PANTHER" id="PTHR47469">
    <property type="entry name" value="MONOOXYGENASE-LIKE"/>
    <property type="match status" value="1"/>
</dbReference>
<dbReference type="InterPro" id="IPR054707">
    <property type="entry name" value="DhpH_subs-bd"/>
</dbReference>
<gene>
    <name evidence="2" type="ORF">BU26DRAFT_611098</name>
</gene>
<dbReference type="OrthoDB" id="16820at2759"/>
<evidence type="ECO:0000313" key="3">
    <source>
        <dbReference type="Proteomes" id="UP000800094"/>
    </source>
</evidence>
<proteinExistence type="predicted"/>
<dbReference type="Pfam" id="PF22607">
    <property type="entry name" value="FAD_binding-like"/>
    <property type="match status" value="1"/>
</dbReference>
<protein>
    <submittedName>
        <fullName evidence="2">FAD/NAD(P)-binding domain-containing protein</fullName>
    </submittedName>
</protein>
<dbReference type="Gene3D" id="3.50.50.60">
    <property type="entry name" value="FAD/NAD(P)-binding domain"/>
    <property type="match status" value="1"/>
</dbReference>